<organism evidence="7 8">
    <name type="scientific">Kalanchoe fedtschenkoi</name>
    <name type="common">Lavender scallops</name>
    <name type="synonym">South American air plant</name>
    <dbReference type="NCBI Taxonomy" id="63787"/>
    <lineage>
        <taxon>Eukaryota</taxon>
        <taxon>Viridiplantae</taxon>
        <taxon>Streptophyta</taxon>
        <taxon>Embryophyta</taxon>
        <taxon>Tracheophyta</taxon>
        <taxon>Spermatophyta</taxon>
        <taxon>Magnoliopsida</taxon>
        <taxon>eudicotyledons</taxon>
        <taxon>Gunneridae</taxon>
        <taxon>Pentapetalae</taxon>
        <taxon>Saxifragales</taxon>
        <taxon>Crassulaceae</taxon>
        <taxon>Kalanchoe</taxon>
    </lineage>
</organism>
<dbReference type="PANTHER" id="PTHR31544:SF2">
    <property type="entry name" value="AIG2-LIKE PROTEIN D"/>
    <property type="match status" value="1"/>
</dbReference>
<keyword evidence="8" id="KW-1185">Reference proteome</keyword>
<feature type="domain" description="Gamma-glutamylcyclotransferase AIG2-like" evidence="6">
    <location>
        <begin position="27"/>
        <end position="82"/>
    </location>
</feature>
<dbReference type="PANTHER" id="PTHR31544">
    <property type="entry name" value="AIG2-LIKE PROTEIN D"/>
    <property type="match status" value="1"/>
</dbReference>
<evidence type="ECO:0000256" key="5">
    <source>
        <dbReference type="ARBA" id="ARBA00030602"/>
    </source>
</evidence>
<evidence type="ECO:0000256" key="1">
    <source>
        <dbReference type="ARBA" id="ARBA00002782"/>
    </source>
</evidence>
<dbReference type="Proteomes" id="UP000594263">
    <property type="component" value="Unplaced"/>
</dbReference>
<evidence type="ECO:0000259" key="6">
    <source>
        <dbReference type="Pfam" id="PF06094"/>
    </source>
</evidence>
<accession>A0A7N0TWT0</accession>
<evidence type="ECO:0000256" key="3">
    <source>
        <dbReference type="ARBA" id="ARBA00022679"/>
    </source>
</evidence>
<dbReference type="AlphaFoldDB" id="A0A7N0TWT0"/>
<keyword evidence="4" id="KW-0012">Acyltransferase</keyword>
<dbReference type="Gramene" id="Kaladp0048s0018.1.v1.1">
    <property type="protein sequence ID" value="Kaladp0048s0018.1.v1.1"/>
    <property type="gene ID" value="Kaladp0048s0018.v1.1"/>
</dbReference>
<dbReference type="InterPro" id="IPR013024">
    <property type="entry name" value="GGCT-like"/>
</dbReference>
<evidence type="ECO:0000256" key="4">
    <source>
        <dbReference type="ARBA" id="ARBA00023315"/>
    </source>
</evidence>
<dbReference type="InterPro" id="IPR036568">
    <property type="entry name" value="GGCT-like_sf"/>
</dbReference>
<dbReference type="CDD" id="cd06661">
    <property type="entry name" value="GGCT_like"/>
    <property type="match status" value="1"/>
</dbReference>
<sequence length="126" mass="14823">MASISVSSHNLQNVFVYGSLLADEIFLLGITPPELEVLDAFEDVEYERRDVELSLEDSSEKLHAYAYVWENKNDANLYGDWDFEAWKRDHLKDFAAMTKDFMKELEQPESKPRVATYEQFYEQDKQ</sequence>
<proteinExistence type="inferred from homology"/>
<dbReference type="Gene3D" id="3.10.490.10">
    <property type="entry name" value="Gamma-glutamyl cyclotransferase-like"/>
    <property type="match status" value="1"/>
</dbReference>
<dbReference type="Pfam" id="PF06094">
    <property type="entry name" value="GGACT"/>
    <property type="match status" value="1"/>
</dbReference>
<dbReference type="InterPro" id="IPR009288">
    <property type="entry name" value="AIG2-like_dom"/>
</dbReference>
<dbReference type="GO" id="GO:0016746">
    <property type="term" value="F:acyltransferase activity"/>
    <property type="evidence" value="ECO:0007669"/>
    <property type="project" value="UniProtKB-KW"/>
</dbReference>
<dbReference type="Gene3D" id="6.10.250.210">
    <property type="match status" value="1"/>
</dbReference>
<protein>
    <recommendedName>
        <fullName evidence="5">Putative gamma-glutamylcyclotransferase</fullName>
    </recommendedName>
</protein>
<comment type="function">
    <text evidence="1">Putative gamma-glutamylcyclotransferase.</text>
</comment>
<dbReference type="EnsemblPlants" id="Kaladp0048s0018.1.v1.1">
    <property type="protein sequence ID" value="Kaladp0048s0018.1.v1.1"/>
    <property type="gene ID" value="Kaladp0048s0018.v1.1"/>
</dbReference>
<dbReference type="InterPro" id="IPR045038">
    <property type="entry name" value="AIG2-like"/>
</dbReference>
<dbReference type="SUPFAM" id="SSF110857">
    <property type="entry name" value="Gamma-glutamyl cyclotransferase-like"/>
    <property type="match status" value="1"/>
</dbReference>
<evidence type="ECO:0000313" key="7">
    <source>
        <dbReference type="EnsemblPlants" id="Kaladp0048s0018.1.v1.1"/>
    </source>
</evidence>
<name>A0A7N0TWT0_KALFE</name>
<keyword evidence="3" id="KW-0808">Transferase</keyword>
<evidence type="ECO:0000313" key="8">
    <source>
        <dbReference type="Proteomes" id="UP000594263"/>
    </source>
</evidence>
<comment type="similarity">
    <text evidence="2">Belongs to the gamma-glutamylcyclotransferase family.</text>
</comment>
<dbReference type="OMA" id="VEKEDWN"/>
<evidence type="ECO:0000256" key="2">
    <source>
        <dbReference type="ARBA" id="ARBA00008861"/>
    </source>
</evidence>
<reference evidence="7" key="1">
    <citation type="submission" date="2021-01" db="UniProtKB">
        <authorList>
            <consortium name="EnsemblPlants"/>
        </authorList>
    </citation>
    <scope>IDENTIFICATION</scope>
</reference>